<name>A0A8J2M6P6_9BILA</name>
<comment type="caution">
    <text evidence="1">The sequence shown here is derived from an EMBL/GenBank/DDBJ whole genome shotgun (WGS) entry which is preliminary data.</text>
</comment>
<gene>
    <name evidence="1" type="ORF">CJOHNSTONI_LOCUS5078</name>
</gene>
<evidence type="ECO:0000313" key="1">
    <source>
        <dbReference type="EMBL" id="CAG9534992.1"/>
    </source>
</evidence>
<proteinExistence type="predicted"/>
<evidence type="ECO:0000313" key="2">
    <source>
        <dbReference type="Proteomes" id="UP000746747"/>
    </source>
</evidence>
<dbReference type="AlphaFoldDB" id="A0A8J2M6P6"/>
<reference evidence="1" key="1">
    <citation type="submission" date="2021-09" db="EMBL/GenBank/DDBJ databases">
        <authorList>
            <consortium name="Pathogen Informatics"/>
        </authorList>
    </citation>
    <scope>NUCLEOTIDE SEQUENCE</scope>
</reference>
<dbReference type="OrthoDB" id="10368664at2759"/>
<protein>
    <submittedName>
        <fullName evidence="1">Uncharacterized protein</fullName>
    </submittedName>
</protein>
<organism evidence="1 2">
    <name type="scientific">Cercopithifilaria johnstoni</name>
    <dbReference type="NCBI Taxonomy" id="2874296"/>
    <lineage>
        <taxon>Eukaryota</taxon>
        <taxon>Metazoa</taxon>
        <taxon>Ecdysozoa</taxon>
        <taxon>Nematoda</taxon>
        <taxon>Chromadorea</taxon>
        <taxon>Rhabditida</taxon>
        <taxon>Spirurina</taxon>
        <taxon>Spiruromorpha</taxon>
        <taxon>Filarioidea</taxon>
        <taxon>Onchocercidae</taxon>
        <taxon>Cercopithifilaria</taxon>
    </lineage>
</organism>
<dbReference type="Proteomes" id="UP000746747">
    <property type="component" value="Unassembled WGS sequence"/>
</dbReference>
<accession>A0A8J2M6P6</accession>
<dbReference type="EMBL" id="CAKAEH010001346">
    <property type="protein sequence ID" value="CAG9534992.1"/>
    <property type="molecule type" value="Genomic_DNA"/>
</dbReference>
<sequence>MTKKDLLIEWRKQRKVKISPSEIGQRPLHDSTIDADEYQPSTEPALFENESIICCKHGIKCGEYYNQKFETKKKISSLWPIFELFDRKTSNQQQSLLQQKSFYIPKNASKVEIFYRFYLGQKPRSASISLTGIAQNFRLYHEVIP</sequence>
<keyword evidence="2" id="KW-1185">Reference proteome</keyword>